<reference evidence="8 9" key="1">
    <citation type="submission" date="2010-05" db="EMBL/GenBank/DDBJ databases">
        <title>The Genome Sequence of Thecamonas trahens ATCC 50062.</title>
        <authorList>
            <consortium name="The Broad Institute Genome Sequencing Platform"/>
            <person name="Russ C."/>
            <person name="Cuomo C."/>
            <person name="Shea T."/>
            <person name="Young S.K."/>
            <person name="Zeng Q."/>
            <person name="Koehrsen M."/>
            <person name="Haas B."/>
            <person name="Borodovsky M."/>
            <person name="Guigo R."/>
            <person name="Alvarado L."/>
            <person name="Berlin A."/>
            <person name="Bochicchio J."/>
            <person name="Borenstein D."/>
            <person name="Chapman S."/>
            <person name="Chen Z."/>
            <person name="Freedman E."/>
            <person name="Gellesch M."/>
            <person name="Goldberg J."/>
            <person name="Griggs A."/>
            <person name="Gujja S."/>
            <person name="Heilman E."/>
            <person name="Heiman D."/>
            <person name="Hepburn T."/>
            <person name="Howarth C."/>
            <person name="Jen D."/>
            <person name="Larson L."/>
            <person name="Mehta T."/>
            <person name="Park D."/>
            <person name="Pearson M."/>
            <person name="Roberts A."/>
            <person name="Saif S."/>
            <person name="Shenoy N."/>
            <person name="Sisk P."/>
            <person name="Stolte C."/>
            <person name="Sykes S."/>
            <person name="Thomson T."/>
            <person name="Walk T."/>
            <person name="White J."/>
            <person name="Yandava C."/>
            <person name="Burger G."/>
            <person name="Gray M.W."/>
            <person name="Holland P.W.H."/>
            <person name="King N."/>
            <person name="Lang F.B.F."/>
            <person name="Roger A.J."/>
            <person name="Ruiz-Trillo I."/>
            <person name="Lander E."/>
            <person name="Nusbaum C."/>
        </authorList>
    </citation>
    <scope>NUCLEOTIDE SEQUENCE [LARGE SCALE GENOMIC DNA]</scope>
    <source>
        <strain evidence="8 9">ATCC 50062</strain>
    </source>
</reference>
<dbReference type="EMBL" id="GL349464">
    <property type="protein sequence ID" value="KNC51016.1"/>
    <property type="molecule type" value="Genomic_DNA"/>
</dbReference>
<feature type="transmembrane region" description="Helical" evidence="7">
    <location>
        <begin position="365"/>
        <end position="383"/>
    </location>
</feature>
<comment type="similarity">
    <text evidence="2">Belongs to the autoinducer-2 exporter (AI-2E) (TC 2.A.86) family.</text>
</comment>
<feature type="transmembrane region" description="Helical" evidence="7">
    <location>
        <begin position="180"/>
        <end position="197"/>
    </location>
</feature>
<evidence type="ECO:0000256" key="6">
    <source>
        <dbReference type="SAM" id="MobiDB-lite"/>
    </source>
</evidence>
<feature type="transmembrane region" description="Helical" evidence="7">
    <location>
        <begin position="259"/>
        <end position="277"/>
    </location>
</feature>
<keyword evidence="5 7" id="KW-0472">Membrane</keyword>
<evidence type="ECO:0000256" key="5">
    <source>
        <dbReference type="ARBA" id="ARBA00023136"/>
    </source>
</evidence>
<keyword evidence="3 7" id="KW-0812">Transmembrane</keyword>
<accession>A0A0L0DFS4</accession>
<feature type="transmembrane region" description="Helical" evidence="7">
    <location>
        <begin position="48"/>
        <end position="68"/>
    </location>
</feature>
<name>A0A0L0DFS4_THETB</name>
<keyword evidence="9" id="KW-1185">Reference proteome</keyword>
<feature type="transmembrane region" description="Helical" evidence="7">
    <location>
        <begin position="665"/>
        <end position="691"/>
    </location>
</feature>
<dbReference type="PANTHER" id="PTHR21716">
    <property type="entry name" value="TRANSMEMBRANE PROTEIN"/>
    <property type="match status" value="1"/>
</dbReference>
<dbReference type="OrthoDB" id="5970161at2759"/>
<dbReference type="InterPro" id="IPR002549">
    <property type="entry name" value="AI-2E-like"/>
</dbReference>
<feature type="transmembrane region" description="Helical" evidence="7">
    <location>
        <begin position="483"/>
        <end position="506"/>
    </location>
</feature>
<feature type="transmembrane region" description="Helical" evidence="7">
    <location>
        <begin position="816"/>
        <end position="839"/>
    </location>
</feature>
<dbReference type="Proteomes" id="UP000054408">
    <property type="component" value="Unassembled WGS sequence"/>
</dbReference>
<proteinExistence type="inferred from homology"/>
<feature type="compositionally biased region" description="Gly residues" evidence="6">
    <location>
        <begin position="615"/>
        <end position="625"/>
    </location>
</feature>
<keyword evidence="4 7" id="KW-1133">Transmembrane helix</keyword>
<feature type="transmembrane region" description="Helical" evidence="7">
    <location>
        <begin position="235"/>
        <end position="253"/>
    </location>
</feature>
<feature type="compositionally biased region" description="Basic residues" evidence="6">
    <location>
        <begin position="346"/>
        <end position="361"/>
    </location>
</feature>
<feature type="transmembrane region" description="Helical" evidence="7">
    <location>
        <begin position="389"/>
        <end position="409"/>
    </location>
</feature>
<evidence type="ECO:0000256" key="3">
    <source>
        <dbReference type="ARBA" id="ARBA00022692"/>
    </source>
</evidence>
<feature type="region of interest" description="Disordered" evidence="6">
    <location>
        <begin position="339"/>
        <end position="361"/>
    </location>
</feature>
<dbReference type="RefSeq" id="XP_013756483.1">
    <property type="nucleotide sequence ID" value="XM_013901029.1"/>
</dbReference>
<dbReference type="AlphaFoldDB" id="A0A0L0DFS4"/>
<feature type="region of interest" description="Disordered" evidence="6">
    <location>
        <begin position="602"/>
        <end position="628"/>
    </location>
</feature>
<evidence type="ECO:0000256" key="1">
    <source>
        <dbReference type="ARBA" id="ARBA00004141"/>
    </source>
</evidence>
<dbReference type="GO" id="GO:0016020">
    <property type="term" value="C:membrane"/>
    <property type="evidence" value="ECO:0007669"/>
    <property type="project" value="UniProtKB-SubCell"/>
</dbReference>
<dbReference type="PANTHER" id="PTHR21716:SF4">
    <property type="entry name" value="TRANSMEMBRANE PROTEIN 245"/>
    <property type="match status" value="1"/>
</dbReference>
<evidence type="ECO:0000313" key="8">
    <source>
        <dbReference type="EMBL" id="KNC51016.1"/>
    </source>
</evidence>
<dbReference type="GeneID" id="25566033"/>
<dbReference type="eggNOG" id="KOG2365">
    <property type="taxonomic scope" value="Eukaryota"/>
</dbReference>
<evidence type="ECO:0000313" key="9">
    <source>
        <dbReference type="Proteomes" id="UP000054408"/>
    </source>
</evidence>
<protein>
    <recommendedName>
        <fullName evidence="10">Transmembrane protein</fullName>
    </recommendedName>
</protein>
<organism evidence="8 9">
    <name type="scientific">Thecamonas trahens ATCC 50062</name>
    <dbReference type="NCBI Taxonomy" id="461836"/>
    <lineage>
        <taxon>Eukaryota</taxon>
        <taxon>Apusozoa</taxon>
        <taxon>Apusomonadida</taxon>
        <taxon>Apusomonadidae</taxon>
        <taxon>Thecamonas</taxon>
    </lineage>
</organism>
<evidence type="ECO:0008006" key="10">
    <source>
        <dbReference type="Google" id="ProtNLM"/>
    </source>
</evidence>
<feature type="transmembrane region" description="Helical" evidence="7">
    <location>
        <begin position="697"/>
        <end position="716"/>
    </location>
</feature>
<evidence type="ECO:0000256" key="2">
    <source>
        <dbReference type="ARBA" id="ARBA00009773"/>
    </source>
</evidence>
<gene>
    <name evidence="8" type="ORF">AMSG_06992</name>
</gene>
<evidence type="ECO:0000256" key="4">
    <source>
        <dbReference type="ARBA" id="ARBA00022989"/>
    </source>
</evidence>
<evidence type="ECO:0000256" key="7">
    <source>
        <dbReference type="SAM" id="Phobius"/>
    </source>
</evidence>
<feature type="transmembrane region" description="Helical" evidence="7">
    <location>
        <begin position="750"/>
        <end position="769"/>
    </location>
</feature>
<feature type="transmembrane region" description="Helical" evidence="7">
    <location>
        <begin position="127"/>
        <end position="149"/>
    </location>
</feature>
<sequence length="962" mass="104002">MSSFSAVFPLDTSTEAGVASVRQAYLNASAMAIFALVGYTLYHNLIIFSSFFNPLLWAALVGFVLHFVKLRAVRSVRTYVDSAELSASVHSLPALLYLAALPLVHLAHRVDALSTAIFDWIWAMIEWAWALSWAHCSLAVAVASLALACSVEPSTYWLLHAAACNLALDAHRTLLWLADWSWAYILLSWLALLLFRFRIRALVKLQAGPGRGEEQSDTGSVQPHTRWTRSLLNSLDWAVCAVTFTIFPAAPLYASWGSLWSTLSSGLCCGLVYLGYLHNREDEPATACGTPIEEGEAGANGTPLDVADLRTPAQMRKAPETIDVQVMSRASSLASAYRRTVEQGHGSRRGGRRRRRRRAKSSSKVHQSMWFALLYVLCAAVLITRFPLFRILAGVGGVIVGGLVVAKVVTRILAGPTASWSSTVAYASSTRVASAAGRAWADALWLLRRVSPAPVVEFVRLMWDGVVYADRAIVAQLRDKANVLVTLMLIVAFFVTTMGGGTFLTFQLQAESMVMFTKSQQVWRAATHAPLVERVWFASVGARDAVAMDAAFASAYDGARSAALSWVQSRLEEAFGTNVNITYIESQVTAYWLSAGGNGNGTASSGSVSEPPGVANGGRSPGSGAGPVPSEAPLAWMASIVRQASELRVLQWVRRLKLAQVRETVGAYLSSISQAATSTFSFVSFVFWLSFAVLKGTIDMAVSLVIFFSALGYFLVSDTFRPLDILTSFLPTAQLQAKLRKDVEDTLNQVFLASILLAWYHFLLVWATFEFVGADLVYIPALLSASMAVIPKFPSFLFVVPFAVEMWLVQDKPYAALFGMFLPHLLAWWFVDTAIQASIKRSHPYLTGLAMVGGLSQFGLQGAIFGPLLVSMLMIATSFLTSEAAASDEFMASFTGAGSSPTPLPPLAFPTPASAPASGPVALRKRAAHQRAAAADSPLDVVAARRGLDVDELAAEGDAVEK</sequence>
<feature type="transmembrane region" description="Helical" evidence="7">
    <location>
        <begin position="781"/>
        <end position="804"/>
    </location>
</feature>
<comment type="subcellular location">
    <subcellularLocation>
        <location evidence="1">Membrane</location>
        <topology evidence="1">Multi-pass membrane protein</topology>
    </subcellularLocation>
</comment>